<name>A0A5B7WYT4_9MICC</name>
<dbReference type="NCBIfam" id="NF004127">
    <property type="entry name" value="PRK05617.1"/>
    <property type="match status" value="1"/>
</dbReference>
<dbReference type="Gene3D" id="3.90.226.10">
    <property type="entry name" value="2-enoyl-CoA Hydratase, Chain A, domain 1"/>
    <property type="match status" value="1"/>
</dbReference>
<dbReference type="RefSeq" id="WP_246049624.1">
    <property type="nucleotide sequence ID" value="NZ_CP034412.1"/>
</dbReference>
<dbReference type="InterPro" id="IPR029045">
    <property type="entry name" value="ClpP/crotonase-like_dom_sf"/>
</dbReference>
<evidence type="ECO:0000313" key="5">
    <source>
        <dbReference type="EMBL" id="QCY48430.1"/>
    </source>
</evidence>
<dbReference type="GO" id="GO:0016853">
    <property type="term" value="F:isomerase activity"/>
    <property type="evidence" value="ECO:0007669"/>
    <property type="project" value="UniProtKB-KW"/>
</dbReference>
<keyword evidence="3" id="KW-0378">Hydrolase</keyword>
<evidence type="ECO:0000313" key="6">
    <source>
        <dbReference type="Proteomes" id="UP000307000"/>
    </source>
</evidence>
<comment type="catalytic activity">
    <reaction evidence="1">
        <text>3-hydroxy-2-methylpropanoyl-CoA + H2O = 3-hydroxy-2-methylpropanoate + CoA + H(+)</text>
        <dbReference type="Rhea" id="RHEA:20888"/>
        <dbReference type="ChEBI" id="CHEBI:11805"/>
        <dbReference type="ChEBI" id="CHEBI:15377"/>
        <dbReference type="ChEBI" id="CHEBI:15378"/>
        <dbReference type="ChEBI" id="CHEBI:57287"/>
        <dbReference type="ChEBI" id="CHEBI:57340"/>
        <dbReference type="EC" id="3.1.2.4"/>
    </reaction>
</comment>
<dbReference type="GO" id="GO:0005829">
    <property type="term" value="C:cytosol"/>
    <property type="evidence" value="ECO:0007669"/>
    <property type="project" value="TreeGrafter"/>
</dbReference>
<dbReference type="PANTHER" id="PTHR43176">
    <property type="entry name" value="3-HYDROXYISOBUTYRYL-COA HYDROLASE-RELATED"/>
    <property type="match status" value="1"/>
</dbReference>
<dbReference type="GO" id="GO:0003860">
    <property type="term" value="F:3-hydroxyisobutyryl-CoA hydrolase activity"/>
    <property type="evidence" value="ECO:0007669"/>
    <property type="project" value="UniProtKB-EC"/>
</dbReference>
<evidence type="ECO:0000259" key="4">
    <source>
        <dbReference type="Pfam" id="PF16113"/>
    </source>
</evidence>
<dbReference type="AlphaFoldDB" id="A0A5B7WYT4"/>
<dbReference type="GO" id="GO:0006574">
    <property type="term" value="P:L-valine catabolic process"/>
    <property type="evidence" value="ECO:0007669"/>
    <property type="project" value="TreeGrafter"/>
</dbReference>
<dbReference type="PANTHER" id="PTHR43176:SF3">
    <property type="entry name" value="3-HYDROXYISOBUTYRYL-COA HYDROLASE, MITOCHONDRIAL"/>
    <property type="match status" value="1"/>
</dbReference>
<organism evidence="5 6">
    <name type="scientific">Glutamicibacter creatinolyticus</name>
    <dbReference type="NCBI Taxonomy" id="162496"/>
    <lineage>
        <taxon>Bacteria</taxon>
        <taxon>Bacillati</taxon>
        <taxon>Actinomycetota</taxon>
        <taxon>Actinomycetes</taxon>
        <taxon>Micrococcales</taxon>
        <taxon>Micrococcaceae</taxon>
        <taxon>Glutamicibacter</taxon>
    </lineage>
</organism>
<proteinExistence type="predicted"/>
<evidence type="ECO:0000256" key="3">
    <source>
        <dbReference type="ARBA" id="ARBA00022801"/>
    </source>
</evidence>
<protein>
    <recommendedName>
        <fullName evidence="2">3-hydroxyisobutyryl-CoA hydrolase</fullName>
        <ecNumber evidence="2">3.1.2.4</ecNumber>
    </recommendedName>
</protein>
<dbReference type="InterPro" id="IPR032259">
    <property type="entry name" value="HIBYL-CoA-H"/>
</dbReference>
<accession>A0A5B7WYT4</accession>
<gene>
    <name evidence="5" type="ORF">GcLGCM259_2723</name>
</gene>
<dbReference type="Proteomes" id="UP000307000">
    <property type="component" value="Chromosome"/>
</dbReference>
<sequence>MSELVVSRTLGPIGHLELNRPEKLNALNLEMLSELDVVLRRWADDPQIQLVVLTGRGERGFCAGGDIAAFHQAVTSGDHSAFLQLLELEFRIDHFLSVYPKPVLSIAHGITMGGGIGLASHAPVRVVTSDARMGMPEARIGYTPDVGGSHLLAMAPGHFGEYFAMTASSFTGADAPFLGFADVVIDPQTAAGLLDELDDLVGLEPAQLISALELLHGSVPASALQAEQGWIDHAFSAGTAEQVLQRLDEMVHPKAAEAATAIRVNSPTSVTSAFLAVRRAREEALLRGALDRELRLADYLMYLPDLAEGIRAQVIDKDRNPAWEPDTLAAVDTARLAEVVQGP</sequence>
<evidence type="ECO:0000256" key="2">
    <source>
        <dbReference type="ARBA" id="ARBA00011915"/>
    </source>
</evidence>
<dbReference type="SUPFAM" id="SSF52096">
    <property type="entry name" value="ClpP/crotonase"/>
    <property type="match status" value="1"/>
</dbReference>
<evidence type="ECO:0000256" key="1">
    <source>
        <dbReference type="ARBA" id="ARBA00001709"/>
    </source>
</evidence>
<dbReference type="InterPro" id="IPR045004">
    <property type="entry name" value="ECH_dom"/>
</dbReference>
<keyword evidence="6" id="KW-1185">Reference proteome</keyword>
<dbReference type="EC" id="3.1.2.4" evidence="2"/>
<dbReference type="CDD" id="cd06558">
    <property type="entry name" value="crotonase-like"/>
    <property type="match status" value="1"/>
</dbReference>
<dbReference type="KEGG" id="gcr:GcLGCM259_2723"/>
<keyword evidence="5" id="KW-0413">Isomerase</keyword>
<reference evidence="5 6" key="1">
    <citation type="submission" date="2018-12" db="EMBL/GenBank/DDBJ databases">
        <title>Complete Genome Sequence of Glutamicibacter creatinolyticus strain LGCM259,isolated from an abscess of a 12-year-old mare in Italy.</title>
        <authorList>
            <person name="Santos R.G."/>
            <person name="Silva A.L."/>
            <person name="Seyffert N."/>
            <person name="Castro T.L.P."/>
            <person name="Attili A.R."/>
            <person name="Rifici C."/>
            <person name="Mazzullo G."/>
            <person name="Brenig B."/>
            <person name="Venanzi F."/>
            <person name="Azevedo V."/>
        </authorList>
    </citation>
    <scope>NUCLEOTIDE SEQUENCE [LARGE SCALE GENOMIC DNA]</scope>
    <source>
        <strain evidence="5 6">LGCM 259</strain>
    </source>
</reference>
<dbReference type="EMBL" id="CP034412">
    <property type="protein sequence ID" value="QCY48430.1"/>
    <property type="molecule type" value="Genomic_DNA"/>
</dbReference>
<dbReference type="Pfam" id="PF16113">
    <property type="entry name" value="ECH_2"/>
    <property type="match status" value="1"/>
</dbReference>
<feature type="domain" description="Enoyl-CoA hydratase/isomerase" evidence="4">
    <location>
        <begin position="14"/>
        <end position="338"/>
    </location>
</feature>